<comment type="similarity">
    <text evidence="3">Belongs to the methyltransferase superfamily. Arsenite methyltransferase family.</text>
</comment>
<dbReference type="InterPro" id="IPR026669">
    <property type="entry name" value="Arsenite_MeTrfase-like"/>
</dbReference>
<evidence type="ECO:0000256" key="6">
    <source>
        <dbReference type="ARBA" id="ARBA00047941"/>
    </source>
</evidence>
<sequence>MADCASAEGCWPPQAKKECAPAAASCCGEGGGACGDGGPAKVEEEPSSSSDGGKSCGDAAAVAAPESVDVVISNCVINLTPDKRPVLSEAARILKPGGELYFSDVFADRRIPKHLRDDKVLFGECLSGALYVKDFGQLMSEVGLGAWGVVNHLLITANNEKILERVGDITFYSLTVRAIKVDPSKLEDALEDFGQTATYNGAIPGYEEFFSLDLKNTFAKGKPTPVDGLTASLILSSRYGPHFSVTEKGSHRGIFCGENAIAGGPVGWALFLAKEAKNAPPAKCGSCCC</sequence>
<evidence type="ECO:0000313" key="12">
    <source>
        <dbReference type="Proteomes" id="UP000265515"/>
    </source>
</evidence>
<dbReference type="Gene3D" id="3.40.50.150">
    <property type="entry name" value="Vaccinia Virus protein VP39"/>
    <property type="match status" value="1"/>
</dbReference>
<dbReference type="Gene3D" id="3.40.5.100">
    <property type="match status" value="1"/>
</dbReference>
<evidence type="ECO:0000256" key="7">
    <source>
        <dbReference type="ARBA" id="ARBA00047943"/>
    </source>
</evidence>
<dbReference type="AlphaFoldDB" id="A0A388KBP1"/>
<evidence type="ECO:0000259" key="10">
    <source>
        <dbReference type="Pfam" id="PF13847"/>
    </source>
</evidence>
<dbReference type="CDD" id="cd02440">
    <property type="entry name" value="AdoMet_MTases"/>
    <property type="match status" value="1"/>
</dbReference>
<evidence type="ECO:0000256" key="1">
    <source>
        <dbReference type="ARBA" id="ARBA00022679"/>
    </source>
</evidence>
<evidence type="ECO:0000256" key="2">
    <source>
        <dbReference type="ARBA" id="ARBA00022691"/>
    </source>
</evidence>
<dbReference type="EC" id="2.1.1.137" evidence="4"/>
<dbReference type="PANTHER" id="PTHR43675:SF8">
    <property type="entry name" value="ARSENITE METHYLTRANSFERASE"/>
    <property type="match status" value="1"/>
</dbReference>
<evidence type="ECO:0000313" key="11">
    <source>
        <dbReference type="EMBL" id="GBG67478.1"/>
    </source>
</evidence>
<protein>
    <recommendedName>
        <fullName evidence="5">Arsenite methyltransferase</fullName>
        <ecNumber evidence="4">2.1.1.137</ecNumber>
    </recommendedName>
</protein>
<feature type="compositionally biased region" description="Low complexity" evidence="9">
    <location>
        <begin position="47"/>
        <end position="56"/>
    </location>
</feature>
<keyword evidence="2" id="KW-0949">S-adenosyl-L-methionine</keyword>
<feature type="region of interest" description="Disordered" evidence="9">
    <location>
        <begin position="33"/>
        <end position="56"/>
    </location>
</feature>
<reference evidence="11 12" key="1">
    <citation type="journal article" date="2018" name="Cell">
        <title>The Chara Genome: Secondary Complexity and Implications for Plant Terrestrialization.</title>
        <authorList>
            <person name="Nishiyama T."/>
            <person name="Sakayama H."/>
            <person name="Vries J.D."/>
            <person name="Buschmann H."/>
            <person name="Saint-Marcoux D."/>
            <person name="Ullrich K.K."/>
            <person name="Haas F.B."/>
            <person name="Vanderstraeten L."/>
            <person name="Becker D."/>
            <person name="Lang D."/>
            <person name="Vosolsobe S."/>
            <person name="Rombauts S."/>
            <person name="Wilhelmsson P.K.I."/>
            <person name="Janitza P."/>
            <person name="Kern R."/>
            <person name="Heyl A."/>
            <person name="Rumpler F."/>
            <person name="Villalobos L.I.A.C."/>
            <person name="Clay J.M."/>
            <person name="Skokan R."/>
            <person name="Toyoda A."/>
            <person name="Suzuki Y."/>
            <person name="Kagoshima H."/>
            <person name="Schijlen E."/>
            <person name="Tajeshwar N."/>
            <person name="Catarino B."/>
            <person name="Hetherington A.J."/>
            <person name="Saltykova A."/>
            <person name="Bonnot C."/>
            <person name="Breuninger H."/>
            <person name="Symeonidi A."/>
            <person name="Radhakrishnan G.V."/>
            <person name="Van Nieuwerburgh F."/>
            <person name="Deforce D."/>
            <person name="Chang C."/>
            <person name="Karol K.G."/>
            <person name="Hedrich R."/>
            <person name="Ulvskov P."/>
            <person name="Glockner G."/>
            <person name="Delwiche C.F."/>
            <person name="Petrasek J."/>
            <person name="Van de Peer Y."/>
            <person name="Friml J."/>
            <person name="Beilby M."/>
            <person name="Dolan L."/>
            <person name="Kohara Y."/>
            <person name="Sugano S."/>
            <person name="Fujiyama A."/>
            <person name="Delaux P.-M."/>
            <person name="Quint M."/>
            <person name="TheiBen G."/>
            <person name="Hagemann M."/>
            <person name="Harholt J."/>
            <person name="Dunand C."/>
            <person name="Zachgo S."/>
            <person name="Langdale J."/>
            <person name="Maumus F."/>
            <person name="Straeten D.V.D."/>
            <person name="Gould S.B."/>
            <person name="Rensing S.A."/>
        </authorList>
    </citation>
    <scope>NUCLEOTIDE SEQUENCE [LARGE SCALE GENOMIC DNA]</scope>
    <source>
        <strain evidence="11 12">S276</strain>
    </source>
</reference>
<feature type="domain" description="Methyltransferase" evidence="10">
    <location>
        <begin position="64"/>
        <end position="142"/>
    </location>
</feature>
<evidence type="ECO:0000256" key="3">
    <source>
        <dbReference type="ARBA" id="ARBA00034487"/>
    </source>
</evidence>
<comment type="caution">
    <text evidence="11">The sequence shown here is derived from an EMBL/GenBank/DDBJ whole genome shotgun (WGS) entry which is preliminary data.</text>
</comment>
<evidence type="ECO:0000256" key="9">
    <source>
        <dbReference type="SAM" id="MobiDB-lite"/>
    </source>
</evidence>
<evidence type="ECO:0000256" key="5">
    <source>
        <dbReference type="ARBA" id="ARBA00034545"/>
    </source>
</evidence>
<dbReference type="EMBL" id="BFEA01000088">
    <property type="protein sequence ID" value="GBG67478.1"/>
    <property type="molecule type" value="Genomic_DNA"/>
</dbReference>
<organism evidence="11 12">
    <name type="scientific">Chara braunii</name>
    <name type="common">Braun's stonewort</name>
    <dbReference type="NCBI Taxonomy" id="69332"/>
    <lineage>
        <taxon>Eukaryota</taxon>
        <taxon>Viridiplantae</taxon>
        <taxon>Streptophyta</taxon>
        <taxon>Charophyceae</taxon>
        <taxon>Charales</taxon>
        <taxon>Characeae</taxon>
        <taxon>Chara</taxon>
    </lineage>
</organism>
<accession>A0A388KBP1</accession>
<proteinExistence type="inferred from homology"/>
<dbReference type="PANTHER" id="PTHR43675">
    <property type="entry name" value="ARSENITE METHYLTRANSFERASE"/>
    <property type="match status" value="1"/>
</dbReference>
<dbReference type="STRING" id="69332.A0A388KBP1"/>
<dbReference type="Proteomes" id="UP000265515">
    <property type="component" value="Unassembled WGS sequence"/>
</dbReference>
<comment type="catalytic activity">
    <reaction evidence="8">
        <text>arsenic triglutathione + 3 [thioredoxin]-dithiol + 3 S-adenosyl-L-methionine = trimethylarsine + 3 [thioredoxin]-disulfide + 3 glutathione + 3 S-adenosyl-L-homocysteine + 3 H(+)</text>
        <dbReference type="Rhea" id="RHEA:69432"/>
        <dbReference type="Rhea" id="RHEA-COMP:10698"/>
        <dbReference type="Rhea" id="RHEA-COMP:10700"/>
        <dbReference type="ChEBI" id="CHEBI:15378"/>
        <dbReference type="ChEBI" id="CHEBI:27130"/>
        <dbReference type="ChEBI" id="CHEBI:29950"/>
        <dbReference type="ChEBI" id="CHEBI:50058"/>
        <dbReference type="ChEBI" id="CHEBI:57856"/>
        <dbReference type="ChEBI" id="CHEBI:57925"/>
        <dbReference type="ChEBI" id="CHEBI:59789"/>
        <dbReference type="ChEBI" id="CHEBI:183640"/>
        <dbReference type="EC" id="2.1.1.137"/>
    </reaction>
</comment>
<dbReference type="SUPFAM" id="SSF53335">
    <property type="entry name" value="S-adenosyl-L-methionine-dependent methyltransferases"/>
    <property type="match status" value="1"/>
</dbReference>
<dbReference type="OrthoDB" id="8300214at2759"/>
<dbReference type="InterPro" id="IPR029063">
    <property type="entry name" value="SAM-dependent_MTases_sf"/>
</dbReference>
<evidence type="ECO:0000256" key="4">
    <source>
        <dbReference type="ARBA" id="ARBA00034521"/>
    </source>
</evidence>
<keyword evidence="1" id="KW-0808">Transferase</keyword>
<dbReference type="Pfam" id="PF13847">
    <property type="entry name" value="Methyltransf_31"/>
    <property type="match status" value="1"/>
</dbReference>
<keyword evidence="12" id="KW-1185">Reference proteome</keyword>
<dbReference type="Gramene" id="GBG67478">
    <property type="protein sequence ID" value="GBG67478"/>
    <property type="gene ID" value="CBR_g613"/>
</dbReference>
<evidence type="ECO:0000256" key="8">
    <source>
        <dbReference type="ARBA" id="ARBA00048428"/>
    </source>
</evidence>
<dbReference type="GO" id="GO:0030791">
    <property type="term" value="F:arsenite methyltransferase activity"/>
    <property type="evidence" value="ECO:0007669"/>
    <property type="project" value="UniProtKB-EC"/>
</dbReference>
<name>A0A388KBP1_CHABU</name>
<dbReference type="InterPro" id="IPR025714">
    <property type="entry name" value="Methyltranfer_dom"/>
</dbReference>
<gene>
    <name evidence="11" type="ORF">CBR_g613</name>
</gene>
<comment type="catalytic activity">
    <reaction evidence="6">
        <text>arsenic triglutathione + [thioredoxin]-dithiol + S-adenosyl-L-methionine + 2 H2O = methylarsonous acid + [thioredoxin]-disulfide + 3 glutathione + S-adenosyl-L-homocysteine + H(+)</text>
        <dbReference type="Rhea" id="RHEA:69460"/>
        <dbReference type="Rhea" id="RHEA-COMP:10698"/>
        <dbReference type="Rhea" id="RHEA-COMP:10700"/>
        <dbReference type="ChEBI" id="CHEBI:15377"/>
        <dbReference type="ChEBI" id="CHEBI:15378"/>
        <dbReference type="ChEBI" id="CHEBI:17826"/>
        <dbReference type="ChEBI" id="CHEBI:29950"/>
        <dbReference type="ChEBI" id="CHEBI:50058"/>
        <dbReference type="ChEBI" id="CHEBI:57856"/>
        <dbReference type="ChEBI" id="CHEBI:57925"/>
        <dbReference type="ChEBI" id="CHEBI:59789"/>
        <dbReference type="ChEBI" id="CHEBI:183640"/>
        <dbReference type="EC" id="2.1.1.137"/>
    </reaction>
</comment>
<comment type="catalytic activity">
    <reaction evidence="7">
        <text>arsenic triglutathione + 2 [thioredoxin]-dithiol + 2 S-adenosyl-L-methionine + H2O = dimethylarsinous acid + 2 [thioredoxin]-disulfide + 3 glutathione + 2 S-adenosyl-L-homocysteine + 2 H(+)</text>
        <dbReference type="Rhea" id="RHEA:69464"/>
        <dbReference type="Rhea" id="RHEA-COMP:10698"/>
        <dbReference type="Rhea" id="RHEA-COMP:10700"/>
        <dbReference type="ChEBI" id="CHEBI:15377"/>
        <dbReference type="ChEBI" id="CHEBI:15378"/>
        <dbReference type="ChEBI" id="CHEBI:23808"/>
        <dbReference type="ChEBI" id="CHEBI:29950"/>
        <dbReference type="ChEBI" id="CHEBI:50058"/>
        <dbReference type="ChEBI" id="CHEBI:57856"/>
        <dbReference type="ChEBI" id="CHEBI:57925"/>
        <dbReference type="ChEBI" id="CHEBI:59789"/>
        <dbReference type="ChEBI" id="CHEBI:183640"/>
        <dbReference type="EC" id="2.1.1.137"/>
    </reaction>
</comment>